<reference evidence="2" key="1">
    <citation type="submission" date="2020-04" db="EMBL/GenBank/DDBJ databases">
        <authorList>
            <person name="Neveu A P."/>
        </authorList>
    </citation>
    <scope>NUCLEOTIDE SEQUENCE</scope>
    <source>
        <tissue evidence="2">Whole embryo</tissue>
    </source>
</reference>
<name>A0A6F9DJV3_9ASCI</name>
<keyword evidence="1" id="KW-0732">Signal</keyword>
<evidence type="ECO:0000256" key="1">
    <source>
        <dbReference type="SAM" id="SignalP"/>
    </source>
</evidence>
<dbReference type="EMBL" id="LR787361">
    <property type="protein sequence ID" value="CAB3263223.1"/>
    <property type="molecule type" value="mRNA"/>
</dbReference>
<accession>A0A6F9DJV3</accession>
<organism evidence="2">
    <name type="scientific">Phallusia mammillata</name>
    <dbReference type="NCBI Taxonomy" id="59560"/>
    <lineage>
        <taxon>Eukaryota</taxon>
        <taxon>Metazoa</taxon>
        <taxon>Chordata</taxon>
        <taxon>Tunicata</taxon>
        <taxon>Ascidiacea</taxon>
        <taxon>Phlebobranchia</taxon>
        <taxon>Ascidiidae</taxon>
        <taxon>Phallusia</taxon>
    </lineage>
</organism>
<feature type="signal peptide" evidence="1">
    <location>
        <begin position="1"/>
        <end position="23"/>
    </location>
</feature>
<feature type="chain" id="PRO_5026327997" evidence="1">
    <location>
        <begin position="24"/>
        <end position="1914"/>
    </location>
</feature>
<sequence length="1914" mass="211445">MGLDNMFMCCLLVVLIFVKHGESQGSFDIDDAVAAVASSASLMRPSYFHNYSYDDTNQMSIVDGGLNMYDTGNKIRIFVNASATKIQYGQTYRDKTSVFSSVATHPFVALWWIEKSQSTKYVMEVTSNFGSDSAGSSDTFQDSFVSGHTMVDVVGFQLYKAESNLSICEVFFFVKNLNSQMNSSSARLLFHNSPTNPGSDSVHMGILTGDMFNQVLFGYTLLSKRGGGVVTKLEIRTTVKAIVESISSQVGPTTTEVTSVMTTSSSDIGSSSGDGTTQAVDATVAQSGTVTSPTPIFSVTEMTKDLKQVLRSDDLSRGIAEFHRYSYDDSSANRISDGGNDMYDTGNMVYFTVNGIRTRAEYDRTYDGLGYTFSSVSVYPFVAFFVIDKDHTDAEPKNYSIQVISNLGADGGGYFHSENGTVTAGNYTLSYYTAQVYDAGDPSICEVYFHIRHNQTPEDANLKLNFTIPTRARQDMKNYVNRTGSKEPGILGYMLLSKYSTKVFTSEVRGILTDLLTDLSQRATILNSALYRTAENMKQRLLSSDLTKHLPDFFPYEYDDRSYPINSISDSSSDMYDTGNKVSFGIDDGNLVLAEYNQTYRRQPGFSFSVLAIHPFIAFFYINTTGEIDRNYTLQVASNLGADGTGSYQNFSGSVSGGGYVLSFHGAQVYGSGDASVCEVYFFISQNPGGKNFAFESPIRDRGMMRNTARLSGNIDEAVLGYTLLSTFTPGRQITQDELEATMLSTLSAIIGQEIMETTALATTQESFSQSTPATPTIPIQQNAAEISANLLNRFRSFDLTRYIHDFYRYKYDDITDPVNKINDGGSDMYDNGNEIYFTSNGLRTFAEYNQTYNLGYSFSTLAIHPFIAFFYINSNGRESAPYTIEVSSNLGADGNGNMRDFSGYVILGKFFLEFRGVQVYGANDASVCEVYFYTSRQGKNRGVFTLSSPLTSTNEINSVARLDGNIDESVFGYILLSTEDPGRQLTLSEIEATMRGVLELIVDLPTTGSNASTGAAEIPNVTTSPLSFNVTTSSVESNATDAIATEKSWKVDDVVDRIRSTNLIGHITDFHRYIYRTNENEIYDGGNDMYDYGNKVYFTVNGVQTRATYARTYNGSTYSFTSITGYPFVAFFTIDKIPDSAQAMNYSIQVISNLGADGHGIFLRFGDRISIGEYTVRYKAAEVAESSDATVCEVYFHIYQEASGTLNFTTPIRDRQNMKNFLNLTESREAAILGYVLLAKPNGARVSSSEVRTTMTNLLRTVTSSFEVTETALTEAVNSLVQRFRATNLTRRVTDFHRYTYDDRTPLINQISDGGDDMYDGGNQVYFEANHVETLADYHRTYRSQDYIFSILPHHPFIAFFYINSTDGENENFSIRVNSNLGADGSGTFQNFSGSVSLAVHQLSFHGVQVFRAGDASVCEVFFHVSLPGSGEAFTFTSPQRDRREIHSKAVLSGNISEAVLGYMMLSTEDPGRQITQDELEATMLDTLSVIFDQEALQNTTVTPEAGIAKKSHQEQIADVTYVLLTRLRYANVTQNIPEFHTYVYDDIYAPVNKMSDGGNDMFDTGNKVYFTVDGKETLATYNETYTGPDYTFSTIANHPFIAMFYINLTEPSNKTFSIRLSSNLGADGSGTFHNFSGSVSLGGYQLFFSGVQVYGAGDASVCEVFFYVLKNQSGGNFLFSSPSQARSNLESTAQLYGITDEAILGYMLLSTKSPGLKITQDQLETTMRMTLGVILGQFVAPTEPPAESPQRQAITEATNSLLNRLQSSNLTKFIPDFHRYTYDTRYTSSIPDGGDDMFDTGNMVYISVNGNETLVNYNKTYYGLDYSFSTLAIHPFVAFFYINSTGEESGNFSIRVNSDLGADGSGTFQNFSGSVSLAVHQLSFHGVQVFGAGDASVCEVFFHVTLVIFQKI</sequence>
<protein>
    <submittedName>
        <fullName evidence="2">Uncharacterized protein LOC104266555</fullName>
    </submittedName>
</protein>
<gene>
    <name evidence="2" type="primary">LOC104266555-002</name>
</gene>
<proteinExistence type="evidence at transcript level"/>
<evidence type="ECO:0000313" key="2">
    <source>
        <dbReference type="EMBL" id="CAB3263223.1"/>
    </source>
</evidence>